<evidence type="ECO:0000313" key="2">
    <source>
        <dbReference type="EMBL" id="MDD7966813.1"/>
    </source>
</evidence>
<evidence type="ECO:0000313" key="3">
    <source>
        <dbReference type="Proteomes" id="UP001300763"/>
    </source>
</evidence>
<reference evidence="2 3" key="1">
    <citation type="submission" date="2023-02" db="EMBL/GenBank/DDBJ databases">
        <title>Genome sequencing required for Actinomycetospora new species description.</title>
        <authorList>
            <person name="Saimee Y."/>
            <person name="Duangmal K."/>
        </authorList>
    </citation>
    <scope>NUCLEOTIDE SEQUENCE [LARGE SCALE GENOMIC DNA]</scope>
    <source>
        <strain evidence="2 3">DW7H6</strain>
    </source>
</reference>
<dbReference type="EMBL" id="JAQZAO010000006">
    <property type="protein sequence ID" value="MDD7966813.1"/>
    <property type="molecule type" value="Genomic_DNA"/>
</dbReference>
<evidence type="ECO:0000256" key="1">
    <source>
        <dbReference type="SAM" id="MobiDB-lite"/>
    </source>
</evidence>
<sequence>MDERRWGCAGLSDEEFEQFAVSAPSRPAPVASRSRTDVVHVELDPVRVAVVQDWQATVDPRRLGGEVVVATGRAVARALEQSRHAPPTPPMEPTAPDLAPWQGSLARLLAEARRDRDRYTAAAASLAHRVVMRRSAGGHVAGTAGGGVVTAVEVDVAWAGGAQVRDLEHELTDVLAGLRRDAVPEALRHAPSHPAAVALRQLAADPALLVRAAGMRP</sequence>
<organism evidence="2 3">
    <name type="scientific">Actinomycetospora lemnae</name>
    <dbReference type="NCBI Taxonomy" id="3019891"/>
    <lineage>
        <taxon>Bacteria</taxon>
        <taxon>Bacillati</taxon>
        <taxon>Actinomycetota</taxon>
        <taxon>Actinomycetes</taxon>
        <taxon>Pseudonocardiales</taxon>
        <taxon>Pseudonocardiaceae</taxon>
        <taxon>Actinomycetospora</taxon>
    </lineage>
</organism>
<name>A0ABT5SYM7_9PSEU</name>
<accession>A0ABT5SYM7</accession>
<keyword evidence="3" id="KW-1185">Reference proteome</keyword>
<dbReference type="RefSeq" id="WP_274201343.1">
    <property type="nucleotide sequence ID" value="NZ_JAQZAO010000006.1"/>
</dbReference>
<gene>
    <name evidence="2" type="ORF">PGB27_15870</name>
</gene>
<protein>
    <recommendedName>
        <fullName evidence="4">YbaB/EbfC DNA-binding family protein</fullName>
    </recommendedName>
</protein>
<evidence type="ECO:0008006" key="4">
    <source>
        <dbReference type="Google" id="ProtNLM"/>
    </source>
</evidence>
<feature type="region of interest" description="Disordered" evidence="1">
    <location>
        <begin position="80"/>
        <end position="99"/>
    </location>
</feature>
<comment type="caution">
    <text evidence="2">The sequence shown here is derived from an EMBL/GenBank/DDBJ whole genome shotgun (WGS) entry which is preliminary data.</text>
</comment>
<proteinExistence type="predicted"/>
<dbReference type="Proteomes" id="UP001300763">
    <property type="component" value="Unassembled WGS sequence"/>
</dbReference>